<dbReference type="RefSeq" id="WP_023660456.1">
    <property type="nucleotide sequence ID" value="NZ_CM002299.1"/>
</dbReference>
<name>V7HUV7_9GAMM</name>
<dbReference type="GO" id="GO:0004252">
    <property type="term" value="F:serine-type endopeptidase activity"/>
    <property type="evidence" value="ECO:0007669"/>
    <property type="project" value="InterPro"/>
</dbReference>
<dbReference type="InterPro" id="IPR035952">
    <property type="entry name" value="Rhomboid-like_sf"/>
</dbReference>
<comment type="subcellular location">
    <subcellularLocation>
        <location evidence="1">Membrane</location>
        <topology evidence="1">Multi-pass membrane protein</topology>
    </subcellularLocation>
</comment>
<dbReference type="STRING" id="314285.KT71_001391"/>
<evidence type="ECO:0000256" key="1">
    <source>
        <dbReference type="ARBA" id="ARBA00004141"/>
    </source>
</evidence>
<dbReference type="EMBL" id="AAOA02000005">
    <property type="protein sequence ID" value="ESZ89322.1"/>
    <property type="molecule type" value="Genomic_DNA"/>
</dbReference>
<feature type="transmembrane region" description="Helical" evidence="5">
    <location>
        <begin position="266"/>
        <end position="286"/>
    </location>
</feature>
<dbReference type="InterPro" id="IPR022764">
    <property type="entry name" value="Peptidase_S54_rhomboid_dom"/>
</dbReference>
<reference evidence="7 8" key="2">
    <citation type="journal article" date="2009" name="PLoS ONE">
        <title>The photosynthetic apparatus and its regulation in the aerobic gammaproteobacterium Congregibacter litoralis gen. nov., sp. nov.</title>
        <authorList>
            <person name="Spring S."/>
            <person name="Lunsdorf H."/>
            <person name="Fuchs B.M."/>
            <person name="Tindall B.J."/>
        </authorList>
    </citation>
    <scope>NUCLEOTIDE SEQUENCE [LARGE SCALE GENOMIC DNA]</scope>
    <source>
        <strain evidence="7">KT71</strain>
    </source>
</reference>
<evidence type="ECO:0000256" key="3">
    <source>
        <dbReference type="ARBA" id="ARBA00022989"/>
    </source>
</evidence>
<feature type="transmembrane region" description="Helical" evidence="5">
    <location>
        <begin position="32"/>
        <end position="50"/>
    </location>
</feature>
<dbReference type="SUPFAM" id="SSF144091">
    <property type="entry name" value="Rhomboid-like"/>
    <property type="match status" value="1"/>
</dbReference>
<evidence type="ECO:0000256" key="2">
    <source>
        <dbReference type="ARBA" id="ARBA00022692"/>
    </source>
</evidence>
<keyword evidence="8" id="KW-1185">Reference proteome</keyword>
<sequence length="292" mass="31812">CAPNTDKFVSVMDSPLTRDLAILSDRRSRKIMIWYFTIVGFFFTSIAGFVSLKLLIPVLIMYLTVIGYLVFSDILAQRQENWLTNRARFVNWISIEATRFLLESALLITLLVLFQGWASAHFGSIDDAVLNIGLVFASIDLSFEGLFRLLIGPFLHSGPAHSIGNFIGIILVLPIAMVYSSGWALCVFVAGTLVGGVVSYYFWSIGSIDLDGFVGVSGGIFALLGWLGAILHKNVRLAPLDISPALVSMAFFLILVSEVINPSAGLAAHLGTLIFGGFLGAIARSVRPFRQT</sequence>
<feature type="transmembrane region" description="Helical" evidence="5">
    <location>
        <begin position="210"/>
        <end position="230"/>
    </location>
</feature>
<feature type="transmembrane region" description="Helical" evidence="5">
    <location>
        <begin position="163"/>
        <end position="190"/>
    </location>
</feature>
<proteinExistence type="predicted"/>
<gene>
    <name evidence="7" type="ORF">KT71_001391</name>
</gene>
<keyword evidence="4 5" id="KW-0472">Membrane</keyword>
<evidence type="ECO:0000313" key="8">
    <source>
        <dbReference type="Proteomes" id="UP000019205"/>
    </source>
</evidence>
<dbReference type="HOGENOM" id="CLU_062791_0_0_6"/>
<keyword evidence="2 5" id="KW-0812">Transmembrane</keyword>
<keyword evidence="3 5" id="KW-1133">Transmembrane helix</keyword>
<dbReference type="Gene3D" id="1.20.1540.10">
    <property type="entry name" value="Rhomboid-like"/>
    <property type="match status" value="1"/>
</dbReference>
<accession>V7HUV7</accession>
<comment type="caution">
    <text evidence="7">The sequence shown here is derived from an EMBL/GenBank/DDBJ whole genome shotgun (WGS) entry which is preliminary data.</text>
</comment>
<evidence type="ECO:0000256" key="4">
    <source>
        <dbReference type="ARBA" id="ARBA00023136"/>
    </source>
</evidence>
<feature type="transmembrane region" description="Helical" evidence="5">
    <location>
        <begin position="97"/>
        <end position="117"/>
    </location>
</feature>
<organism evidence="7 8">
    <name type="scientific">Congregibacter litoralis KT71</name>
    <dbReference type="NCBI Taxonomy" id="314285"/>
    <lineage>
        <taxon>Bacteria</taxon>
        <taxon>Pseudomonadati</taxon>
        <taxon>Pseudomonadota</taxon>
        <taxon>Gammaproteobacteria</taxon>
        <taxon>Cellvibrionales</taxon>
        <taxon>Halieaceae</taxon>
        <taxon>Congregibacter</taxon>
    </lineage>
</organism>
<evidence type="ECO:0000256" key="5">
    <source>
        <dbReference type="SAM" id="Phobius"/>
    </source>
</evidence>
<dbReference type="Proteomes" id="UP000019205">
    <property type="component" value="Chromosome"/>
</dbReference>
<protein>
    <submittedName>
        <fullName evidence="7">Putative membrane protein</fullName>
    </submittedName>
</protein>
<feature type="domain" description="Peptidase S54 rhomboid" evidence="6">
    <location>
        <begin position="146"/>
        <end position="283"/>
    </location>
</feature>
<dbReference type="GO" id="GO:0016020">
    <property type="term" value="C:membrane"/>
    <property type="evidence" value="ECO:0007669"/>
    <property type="project" value="UniProtKB-SubCell"/>
</dbReference>
<dbReference type="Pfam" id="PF01694">
    <property type="entry name" value="Rhomboid"/>
    <property type="match status" value="1"/>
</dbReference>
<feature type="transmembrane region" description="Helical" evidence="5">
    <location>
        <begin position="242"/>
        <end position="260"/>
    </location>
</feature>
<evidence type="ECO:0000259" key="6">
    <source>
        <dbReference type="Pfam" id="PF01694"/>
    </source>
</evidence>
<evidence type="ECO:0000313" key="7">
    <source>
        <dbReference type="EMBL" id="ESZ89322.1"/>
    </source>
</evidence>
<feature type="transmembrane region" description="Helical" evidence="5">
    <location>
        <begin position="56"/>
        <end position="76"/>
    </location>
</feature>
<reference evidence="7 8" key="1">
    <citation type="journal article" date="2007" name="Proc. Natl. Acad. Sci. U.S.A.">
        <title>Characterization of a marine gammaproteobacterium capable of aerobic anoxygenic photosynthesis.</title>
        <authorList>
            <person name="Fuchs B.M."/>
            <person name="Spring S."/>
            <person name="Teeling H."/>
            <person name="Quast C."/>
            <person name="Wulf J."/>
            <person name="Schattenhofer M."/>
            <person name="Yan S."/>
            <person name="Ferriera S."/>
            <person name="Johnson J."/>
            <person name="Glockner F.O."/>
            <person name="Amann R."/>
        </authorList>
    </citation>
    <scope>NUCLEOTIDE SEQUENCE [LARGE SCALE GENOMIC DNA]</scope>
    <source>
        <strain evidence="7">KT71</strain>
    </source>
</reference>
<dbReference type="AlphaFoldDB" id="V7HUV7"/>
<feature type="non-terminal residue" evidence="7">
    <location>
        <position position="1"/>
    </location>
</feature>